<name>A0AAV7FGH6_ARIFI</name>
<comment type="caution">
    <text evidence="1">The sequence shown here is derived from an EMBL/GenBank/DDBJ whole genome shotgun (WGS) entry which is preliminary data.</text>
</comment>
<gene>
    <name evidence="1" type="ORF">H6P81_004217</name>
</gene>
<dbReference type="AlphaFoldDB" id="A0AAV7FGH6"/>
<accession>A0AAV7FGH6</accession>
<reference evidence="1 2" key="1">
    <citation type="submission" date="2021-07" db="EMBL/GenBank/DDBJ databases">
        <title>The Aristolochia fimbriata genome: insights into angiosperm evolution, floral development and chemical biosynthesis.</title>
        <authorList>
            <person name="Jiao Y."/>
        </authorList>
    </citation>
    <scope>NUCLEOTIDE SEQUENCE [LARGE SCALE GENOMIC DNA]</scope>
    <source>
        <strain evidence="1">IBCAS-2021</strain>
        <tissue evidence="1">Leaf</tissue>
    </source>
</reference>
<keyword evidence="2" id="KW-1185">Reference proteome</keyword>
<evidence type="ECO:0000313" key="1">
    <source>
        <dbReference type="EMBL" id="KAG9459709.1"/>
    </source>
</evidence>
<evidence type="ECO:0000313" key="2">
    <source>
        <dbReference type="Proteomes" id="UP000825729"/>
    </source>
</evidence>
<organism evidence="1 2">
    <name type="scientific">Aristolochia fimbriata</name>
    <name type="common">White veined hardy Dutchman's pipe vine</name>
    <dbReference type="NCBI Taxonomy" id="158543"/>
    <lineage>
        <taxon>Eukaryota</taxon>
        <taxon>Viridiplantae</taxon>
        <taxon>Streptophyta</taxon>
        <taxon>Embryophyta</taxon>
        <taxon>Tracheophyta</taxon>
        <taxon>Spermatophyta</taxon>
        <taxon>Magnoliopsida</taxon>
        <taxon>Magnoliidae</taxon>
        <taxon>Piperales</taxon>
        <taxon>Aristolochiaceae</taxon>
        <taxon>Aristolochia</taxon>
    </lineage>
</organism>
<protein>
    <submittedName>
        <fullName evidence="1">Uncharacterized protein</fullName>
    </submittedName>
</protein>
<dbReference type="Proteomes" id="UP000825729">
    <property type="component" value="Unassembled WGS sequence"/>
</dbReference>
<sequence>MTGENRGSTGLKSRDQWSHRVSHPCSVALGSSSLSDFRPPATFLAISSPNLLRKVVLLFAESKIGL</sequence>
<dbReference type="EMBL" id="JAINDJ010000002">
    <property type="protein sequence ID" value="KAG9459709.1"/>
    <property type="molecule type" value="Genomic_DNA"/>
</dbReference>
<proteinExistence type="predicted"/>